<reference evidence="5" key="1">
    <citation type="journal article" date="2020" name="Stud. Mycol.">
        <title>101 Dothideomycetes genomes: a test case for predicting lifestyles and emergence of pathogens.</title>
        <authorList>
            <person name="Haridas S."/>
            <person name="Albert R."/>
            <person name="Binder M."/>
            <person name="Bloem J."/>
            <person name="Labutti K."/>
            <person name="Salamov A."/>
            <person name="Andreopoulos B."/>
            <person name="Baker S."/>
            <person name="Barry K."/>
            <person name="Bills G."/>
            <person name="Bluhm B."/>
            <person name="Cannon C."/>
            <person name="Castanera R."/>
            <person name="Culley D."/>
            <person name="Daum C."/>
            <person name="Ezra D."/>
            <person name="Gonzalez J."/>
            <person name="Henrissat B."/>
            <person name="Kuo A."/>
            <person name="Liang C."/>
            <person name="Lipzen A."/>
            <person name="Lutzoni F."/>
            <person name="Magnuson J."/>
            <person name="Mondo S."/>
            <person name="Nolan M."/>
            <person name="Ohm R."/>
            <person name="Pangilinan J."/>
            <person name="Park H.-J."/>
            <person name="Ramirez L."/>
            <person name="Alfaro M."/>
            <person name="Sun H."/>
            <person name="Tritt A."/>
            <person name="Yoshinaga Y."/>
            <person name="Zwiers L.-H."/>
            <person name="Turgeon B."/>
            <person name="Goodwin S."/>
            <person name="Spatafora J."/>
            <person name="Crous P."/>
            <person name="Grigoriev I."/>
        </authorList>
    </citation>
    <scope>NUCLEOTIDE SEQUENCE</scope>
    <source>
        <strain evidence="5">CBS 262.69</strain>
    </source>
</reference>
<dbReference type="SUPFAM" id="SSF51395">
    <property type="entry name" value="FMN-linked oxidoreductases"/>
    <property type="match status" value="1"/>
</dbReference>
<dbReference type="PANTHER" id="PTHR22893:SF93">
    <property type="entry name" value="HYPOTHETICAL OXIDOREDUCTASE (EUROFUNG)"/>
    <property type="match status" value="1"/>
</dbReference>
<sequence>MASPADRTSSLLFTPLKIGNGTLELKHRVILAPLTRNRGVPVSEGTSDAPNREWYPDDLVAEYYEQRTTPGGLIITEGIPPSLRGGGMPGTTGLWLPEHVSGWKKVVDRVHAKGGYIYAQLWHSGRTTLEPITGVPAVGPSAVVWEDPEEEYSYPRPGSTEMLKMVDYPPKEMTVGDIRDTIQEYCDAARAAVEECGFDGVEVHGGNGYLPEQFLSSNCNVRTDDYGGSPEKRCKFVLELMDELAKAVGPEKTALRLSPFGLFNQARGAQRMETWTHLCRELKARQPHLSYVSFIEPRYEQVFSTAEKDSFLASWGLDSVDLSHFRNIFGESIPFISGGGWNEKNVWGVLEEGKYDAFVFGRWFISNPDLPRRLREGLPLRMYERDRFYGPFPDRERGYTDYAAWEEEEVVGVSA</sequence>
<gene>
    <name evidence="5" type="ORF">EJ06DRAFT_492953</name>
</gene>
<accession>A0A6G1HX31</accession>
<keyword evidence="6" id="KW-1185">Reference proteome</keyword>
<dbReference type="GO" id="GO:0016628">
    <property type="term" value="F:oxidoreductase activity, acting on the CH-CH group of donors, NAD or NADP as acceptor"/>
    <property type="evidence" value="ECO:0007669"/>
    <property type="project" value="UniProtKB-ARBA"/>
</dbReference>
<evidence type="ECO:0000256" key="1">
    <source>
        <dbReference type="ARBA" id="ARBA00001917"/>
    </source>
</evidence>
<evidence type="ECO:0000313" key="6">
    <source>
        <dbReference type="Proteomes" id="UP000799640"/>
    </source>
</evidence>
<dbReference type="Pfam" id="PF00724">
    <property type="entry name" value="Oxidored_FMN"/>
    <property type="match status" value="1"/>
</dbReference>
<proteinExistence type="inferred from homology"/>
<dbReference type="GO" id="GO:0005829">
    <property type="term" value="C:cytosol"/>
    <property type="evidence" value="ECO:0007669"/>
    <property type="project" value="UniProtKB-ARBA"/>
</dbReference>
<evidence type="ECO:0000313" key="5">
    <source>
        <dbReference type="EMBL" id="KAF2400580.1"/>
    </source>
</evidence>
<evidence type="ECO:0000256" key="3">
    <source>
        <dbReference type="ARBA" id="ARBA00023002"/>
    </source>
</evidence>
<dbReference type="PANTHER" id="PTHR22893">
    <property type="entry name" value="NADH OXIDOREDUCTASE-RELATED"/>
    <property type="match status" value="1"/>
</dbReference>
<dbReference type="InterPro" id="IPR045247">
    <property type="entry name" value="Oye-like"/>
</dbReference>
<dbReference type="FunFam" id="3.20.20.70:FF:000059">
    <property type="entry name" value="N-ethylmaleimide reductase, FMN-linked"/>
    <property type="match status" value="1"/>
</dbReference>
<dbReference type="EMBL" id="ML996694">
    <property type="protein sequence ID" value="KAF2400580.1"/>
    <property type="molecule type" value="Genomic_DNA"/>
</dbReference>
<evidence type="ECO:0000259" key="4">
    <source>
        <dbReference type="Pfam" id="PF00724"/>
    </source>
</evidence>
<dbReference type="Gene3D" id="3.20.20.70">
    <property type="entry name" value="Aldolase class I"/>
    <property type="match status" value="1"/>
</dbReference>
<dbReference type="OrthoDB" id="276546at2759"/>
<organism evidence="5 6">
    <name type="scientific">Trichodelitschia bisporula</name>
    <dbReference type="NCBI Taxonomy" id="703511"/>
    <lineage>
        <taxon>Eukaryota</taxon>
        <taxon>Fungi</taxon>
        <taxon>Dikarya</taxon>
        <taxon>Ascomycota</taxon>
        <taxon>Pezizomycotina</taxon>
        <taxon>Dothideomycetes</taxon>
        <taxon>Dothideomycetes incertae sedis</taxon>
        <taxon>Phaeotrichales</taxon>
        <taxon>Phaeotrichaceae</taxon>
        <taxon>Trichodelitschia</taxon>
    </lineage>
</organism>
<comment type="similarity">
    <text evidence="2">Belongs to the NADH:flavin oxidoreductase/NADH oxidase family.</text>
</comment>
<dbReference type="InterPro" id="IPR001155">
    <property type="entry name" value="OxRdtase_FMN_N"/>
</dbReference>
<dbReference type="GO" id="GO:0010181">
    <property type="term" value="F:FMN binding"/>
    <property type="evidence" value="ECO:0007669"/>
    <property type="project" value="InterPro"/>
</dbReference>
<dbReference type="InterPro" id="IPR013785">
    <property type="entry name" value="Aldolase_TIM"/>
</dbReference>
<comment type="cofactor">
    <cofactor evidence="1">
        <name>FMN</name>
        <dbReference type="ChEBI" id="CHEBI:58210"/>
    </cofactor>
</comment>
<name>A0A6G1HX31_9PEZI</name>
<protein>
    <submittedName>
        <fullName evidence="5">Putative 12-oxophytodienoate reductase</fullName>
    </submittedName>
</protein>
<evidence type="ECO:0000256" key="2">
    <source>
        <dbReference type="ARBA" id="ARBA00005979"/>
    </source>
</evidence>
<dbReference type="CDD" id="cd02933">
    <property type="entry name" value="OYE_like_FMN"/>
    <property type="match status" value="1"/>
</dbReference>
<keyword evidence="3" id="KW-0560">Oxidoreductase</keyword>
<dbReference type="Proteomes" id="UP000799640">
    <property type="component" value="Unassembled WGS sequence"/>
</dbReference>
<dbReference type="AlphaFoldDB" id="A0A6G1HX31"/>
<feature type="domain" description="NADH:flavin oxidoreductase/NADH oxidase N-terminal" evidence="4">
    <location>
        <begin position="12"/>
        <end position="380"/>
    </location>
</feature>